<sequence length="218" mass="25586">MCDQNFVNITRKSGKYEMIPKEIMKLMKGKSMPENSIVSYDDLSYLSVPYYDFSFKICLGHLIISKELKNEVLEIFLKLYDLKYPIERIELIDYFYNGKAEDLDLESMRHNNTSAFCCRKVSGTERISNHSLGRAIDINPKINPYISETGTVLPENGLKFSDRGLTYPDISEVEEKAMIHKGDKVYDIFKSYGWDWGGEIWQGRYYDYHHFQKIKYKS</sequence>
<dbReference type="GO" id="GO:0008233">
    <property type="term" value="F:peptidase activity"/>
    <property type="evidence" value="ECO:0007669"/>
    <property type="project" value="InterPro"/>
</dbReference>
<name>A0A2K9P0X4_9FIRM</name>
<dbReference type="InterPro" id="IPR039561">
    <property type="entry name" value="Peptidase_M15C"/>
</dbReference>
<dbReference type="OrthoDB" id="9799970at2"/>
<dbReference type="RefSeq" id="WP_102365165.1">
    <property type="nucleotide sequence ID" value="NZ_CP020991.1"/>
</dbReference>
<dbReference type="Pfam" id="PF13539">
    <property type="entry name" value="Peptidase_M15_4"/>
    <property type="match status" value="1"/>
</dbReference>
<evidence type="ECO:0000313" key="3">
    <source>
        <dbReference type="Proteomes" id="UP000235589"/>
    </source>
</evidence>
<dbReference type="EMBL" id="CP020991">
    <property type="protein sequence ID" value="AUO18913.1"/>
    <property type="molecule type" value="Genomic_DNA"/>
</dbReference>
<dbReference type="AlphaFoldDB" id="A0A2K9P0X4"/>
<dbReference type="KEGG" id="mpec:B9O19_00730"/>
<evidence type="ECO:0000313" key="2">
    <source>
        <dbReference type="EMBL" id="AUO18913.1"/>
    </source>
</evidence>
<feature type="domain" description="Peptidase M15C" evidence="1">
    <location>
        <begin position="123"/>
        <end position="212"/>
    </location>
</feature>
<keyword evidence="3" id="KW-1185">Reference proteome</keyword>
<dbReference type="Proteomes" id="UP000235589">
    <property type="component" value="Chromosome"/>
</dbReference>
<evidence type="ECO:0000259" key="1">
    <source>
        <dbReference type="Pfam" id="PF13539"/>
    </source>
</evidence>
<accession>A0A2K9P0X4</accession>
<dbReference type="GeneID" id="98062154"/>
<proteinExistence type="predicted"/>
<protein>
    <recommendedName>
        <fullName evidence="1">Peptidase M15C domain-containing protein</fullName>
    </recommendedName>
</protein>
<reference evidence="2 3" key="1">
    <citation type="submission" date="2017-04" db="EMBL/GenBank/DDBJ databases">
        <title>Monoglobus pectinilyticus 14 draft genome.</title>
        <authorList>
            <person name="Kim C."/>
            <person name="Rosendale D.I."/>
            <person name="Kelly W.J."/>
            <person name="Tannock G.W."/>
            <person name="Patchett M.L."/>
            <person name="Jordens J.Z."/>
        </authorList>
    </citation>
    <scope>NUCLEOTIDE SEQUENCE [LARGE SCALE GENOMIC DNA]</scope>
    <source>
        <strain evidence="2 3">14</strain>
    </source>
</reference>
<dbReference type="InterPro" id="IPR009045">
    <property type="entry name" value="Zn_M74/Hedgehog-like"/>
</dbReference>
<dbReference type="SUPFAM" id="SSF55166">
    <property type="entry name" value="Hedgehog/DD-peptidase"/>
    <property type="match status" value="1"/>
</dbReference>
<gene>
    <name evidence="2" type="ORF">B9O19_00730</name>
</gene>
<dbReference type="Gene3D" id="3.30.1380.10">
    <property type="match status" value="1"/>
</dbReference>
<organism evidence="2 3">
    <name type="scientific">Monoglobus pectinilyticus</name>
    <dbReference type="NCBI Taxonomy" id="1981510"/>
    <lineage>
        <taxon>Bacteria</taxon>
        <taxon>Bacillati</taxon>
        <taxon>Bacillota</taxon>
        <taxon>Clostridia</taxon>
        <taxon>Monoglobales</taxon>
        <taxon>Monoglobaceae</taxon>
        <taxon>Monoglobus</taxon>
    </lineage>
</organism>